<dbReference type="GO" id="GO:0005666">
    <property type="term" value="C:RNA polymerase III complex"/>
    <property type="evidence" value="ECO:0007669"/>
    <property type="project" value="TreeGrafter"/>
</dbReference>
<accession>F9W973</accession>
<evidence type="ECO:0000256" key="1">
    <source>
        <dbReference type="ARBA" id="ARBA00022723"/>
    </source>
</evidence>
<keyword evidence="8" id="KW-1185">Reference proteome</keyword>
<evidence type="ECO:0000256" key="2">
    <source>
        <dbReference type="ARBA" id="ARBA00022771"/>
    </source>
</evidence>
<dbReference type="PANTHER" id="PTHR11239">
    <property type="entry name" value="DNA-DIRECTED RNA POLYMERASE"/>
    <property type="match status" value="1"/>
</dbReference>
<proteinExistence type="predicted"/>
<evidence type="ECO:0000256" key="3">
    <source>
        <dbReference type="ARBA" id="ARBA00022833"/>
    </source>
</evidence>
<dbReference type="SUPFAM" id="SSF57783">
    <property type="entry name" value="Zinc beta-ribbon"/>
    <property type="match status" value="1"/>
</dbReference>
<feature type="region of interest" description="Disordered" evidence="5">
    <location>
        <begin position="1"/>
        <end position="26"/>
    </location>
</feature>
<organism evidence="7 8">
    <name type="scientific">Trypanosoma congolense (strain IL3000)</name>
    <dbReference type="NCBI Taxonomy" id="1068625"/>
    <lineage>
        <taxon>Eukaryota</taxon>
        <taxon>Discoba</taxon>
        <taxon>Euglenozoa</taxon>
        <taxon>Kinetoplastea</taxon>
        <taxon>Metakinetoplastina</taxon>
        <taxon>Trypanosomatida</taxon>
        <taxon>Trypanosomatidae</taxon>
        <taxon>Trypanosoma</taxon>
        <taxon>Nannomonas</taxon>
    </lineage>
</organism>
<evidence type="ECO:0000256" key="4">
    <source>
        <dbReference type="PROSITE-ProRule" id="PRU00472"/>
    </source>
</evidence>
<dbReference type="PROSITE" id="PS51133">
    <property type="entry name" value="ZF_TFIIS_2"/>
    <property type="match status" value="1"/>
</dbReference>
<keyword evidence="2 4" id="KW-0863">Zinc-finger</keyword>
<dbReference type="CDD" id="cd13749">
    <property type="entry name" value="Zn-ribbon_TFIIS"/>
    <property type="match status" value="1"/>
</dbReference>
<keyword evidence="3" id="KW-0862">Zinc</keyword>
<dbReference type="Proteomes" id="UP000000702">
    <property type="component" value="Unassembled WGS sequence"/>
</dbReference>
<evidence type="ECO:0000256" key="5">
    <source>
        <dbReference type="SAM" id="MobiDB-lite"/>
    </source>
</evidence>
<dbReference type="VEuPathDB" id="TriTrypDB:TcIL3000_0_44700"/>
<gene>
    <name evidence="7" type="ORF">TCIL3000_0_44700</name>
</gene>
<dbReference type="SMART" id="SM00440">
    <property type="entry name" value="ZnF_C2C2"/>
    <property type="match status" value="1"/>
</dbReference>
<dbReference type="EMBL" id="CAEQ01001274">
    <property type="protein sequence ID" value="CCD13763.1"/>
    <property type="molecule type" value="Genomic_DNA"/>
</dbReference>
<evidence type="ECO:0000313" key="8">
    <source>
        <dbReference type="Proteomes" id="UP000000702"/>
    </source>
</evidence>
<dbReference type="Gene3D" id="2.20.25.10">
    <property type="match status" value="1"/>
</dbReference>
<keyword evidence="1" id="KW-0479">Metal-binding</keyword>
<dbReference type="InterPro" id="IPR012164">
    <property type="entry name" value="Rpa12/Rpb9/Rpc10/TFS"/>
</dbReference>
<dbReference type="InterPro" id="IPR001222">
    <property type="entry name" value="Znf_TFIIS"/>
</dbReference>
<dbReference type="GO" id="GO:0006386">
    <property type="term" value="P:termination of RNA polymerase III transcription"/>
    <property type="evidence" value="ECO:0007669"/>
    <property type="project" value="TreeGrafter"/>
</dbReference>
<dbReference type="OMA" id="CLECNNA"/>
<dbReference type="PROSITE" id="PS00466">
    <property type="entry name" value="ZF_TFIIS_1"/>
    <property type="match status" value="1"/>
</dbReference>
<evidence type="ECO:0000313" key="7">
    <source>
        <dbReference type="EMBL" id="CCD13763.1"/>
    </source>
</evidence>
<evidence type="ECO:0000259" key="6">
    <source>
        <dbReference type="PROSITE" id="PS51133"/>
    </source>
</evidence>
<comment type="caution">
    <text evidence="7">The sequence shown here is derived from an EMBL/GenBank/DDBJ whole genome shotgun (WGS) entry which is preliminary data.</text>
</comment>
<sequence length="183" mass="20656">MGSMPRDNNNGATTTSHETNVGTGNNSQISFLSRVQQLLVHPDDPHVSTVTSEDLRAVAQELCSEIVQLEDRKHLLKHLEKPGLSALRQKLATRVLSGREFLKLGRDELMTEEEKQLEEQRITKIIEEQEKVSLANVAVTSLFKCPACGENRCSFYEQQIRSADEPTTKFLRCLECNNAWTTE</sequence>
<reference evidence="8" key="1">
    <citation type="submission" date="2011-07" db="EMBL/GenBank/DDBJ databases">
        <title>Divergent evolution of antigenic variation in African trypanosomes.</title>
        <authorList>
            <person name="Jackson A.P."/>
            <person name="Berry A."/>
            <person name="Allison H.C."/>
            <person name="Burton P."/>
            <person name="Anderson J."/>
            <person name="Aslett M."/>
            <person name="Brown R."/>
            <person name="Corton N."/>
            <person name="Harris D."/>
            <person name="Hauser H."/>
            <person name="Gamble J."/>
            <person name="Gilderthorp R."/>
            <person name="McQuillan J."/>
            <person name="Quail M.A."/>
            <person name="Sanders M."/>
            <person name="Van Tonder A."/>
            <person name="Ginger M.L."/>
            <person name="Donelson J.E."/>
            <person name="Field M.C."/>
            <person name="Barry J.D."/>
            <person name="Berriman M."/>
            <person name="Hertz-Fowler C."/>
        </authorList>
    </citation>
    <scope>NUCLEOTIDE SEQUENCE [LARGE SCALE GENOMIC DNA]</scope>
    <source>
        <strain evidence="8">IL3000</strain>
    </source>
</reference>
<dbReference type="AlphaFoldDB" id="F9W973"/>
<feature type="domain" description="TFIIS-type" evidence="6">
    <location>
        <begin position="141"/>
        <end position="181"/>
    </location>
</feature>
<dbReference type="GO" id="GO:0003676">
    <property type="term" value="F:nucleic acid binding"/>
    <property type="evidence" value="ECO:0007669"/>
    <property type="project" value="InterPro"/>
</dbReference>
<reference evidence="7 8" key="2">
    <citation type="journal article" date="2012" name="Proc. Natl. Acad. Sci. U.S.A.">
        <title>Antigenic diversity is generated by distinct evolutionary mechanisms in African trypanosome species.</title>
        <authorList>
            <person name="Jackson A.P."/>
            <person name="Berry A."/>
            <person name="Aslett M."/>
            <person name="Allison H.C."/>
            <person name="Burton P."/>
            <person name="Vavrova-Anderson J."/>
            <person name="Brown R."/>
            <person name="Browne H."/>
            <person name="Corton N."/>
            <person name="Hauser H."/>
            <person name="Gamble J."/>
            <person name="Gilderthorp R."/>
            <person name="Marcello L."/>
            <person name="McQuillan J."/>
            <person name="Otto T.D."/>
            <person name="Quail M.A."/>
            <person name="Sanders M.J."/>
            <person name="van Tonder A."/>
            <person name="Ginger M.L."/>
            <person name="Field M.C."/>
            <person name="Barry J.D."/>
            <person name="Hertz-Fowler C."/>
            <person name="Berriman M."/>
        </authorList>
    </citation>
    <scope>NUCLEOTIDE SEQUENCE [LARGE SCALE GENOMIC DNA]</scope>
    <source>
        <strain evidence="7 8">IL3000</strain>
    </source>
</reference>
<dbReference type="GO" id="GO:0003899">
    <property type="term" value="F:DNA-directed RNA polymerase activity"/>
    <property type="evidence" value="ECO:0007669"/>
    <property type="project" value="InterPro"/>
</dbReference>
<protein>
    <submittedName>
        <fullName evidence="7">WGS project CAEQ00000000 data, annotated contig 1829</fullName>
    </submittedName>
</protein>
<dbReference type="PANTHER" id="PTHR11239:SF12">
    <property type="entry name" value="DNA-DIRECTED RNA POLYMERASE III SUBUNIT RPC10"/>
    <property type="match status" value="1"/>
</dbReference>
<dbReference type="Pfam" id="PF01096">
    <property type="entry name" value="Zn_ribbon_TFIIS"/>
    <property type="match status" value="1"/>
</dbReference>
<name>F9W973_TRYCI</name>
<dbReference type="GO" id="GO:0008270">
    <property type="term" value="F:zinc ion binding"/>
    <property type="evidence" value="ECO:0007669"/>
    <property type="project" value="UniProtKB-KW"/>
</dbReference>